<dbReference type="GO" id="GO:0015074">
    <property type="term" value="P:DNA integration"/>
    <property type="evidence" value="ECO:0007669"/>
    <property type="project" value="UniProtKB-KW"/>
</dbReference>
<dbReference type="GO" id="GO:0003964">
    <property type="term" value="F:RNA-directed DNA polymerase activity"/>
    <property type="evidence" value="ECO:0007669"/>
    <property type="project" value="UniProtKB-KW"/>
</dbReference>
<dbReference type="InterPro" id="IPR041588">
    <property type="entry name" value="Integrase_H2C2"/>
</dbReference>
<dbReference type="Gene3D" id="3.10.20.370">
    <property type="match status" value="1"/>
</dbReference>
<evidence type="ECO:0000256" key="8">
    <source>
        <dbReference type="ARBA" id="ARBA00022884"/>
    </source>
</evidence>
<evidence type="ECO:0000313" key="16">
    <source>
        <dbReference type="EMBL" id="CAF1101106.1"/>
    </source>
</evidence>
<dbReference type="FunFam" id="3.10.10.10:FF:000007">
    <property type="entry name" value="Retrovirus-related Pol polyprotein from transposon 17.6-like Protein"/>
    <property type="match status" value="1"/>
</dbReference>
<dbReference type="InterPro" id="IPR043502">
    <property type="entry name" value="DNA/RNA_pol_sf"/>
</dbReference>
<dbReference type="CDD" id="cd00303">
    <property type="entry name" value="retropepsin_like"/>
    <property type="match status" value="1"/>
</dbReference>
<dbReference type="AlphaFoldDB" id="A0A814G472"/>
<feature type="region of interest" description="Disordered" evidence="12">
    <location>
        <begin position="723"/>
        <end position="752"/>
    </location>
</feature>
<dbReference type="OrthoDB" id="6771023at2759"/>
<dbReference type="Pfam" id="PF17919">
    <property type="entry name" value="RT_RNaseH_2"/>
    <property type="match status" value="1"/>
</dbReference>
<evidence type="ECO:0000256" key="2">
    <source>
        <dbReference type="ARBA" id="ARBA00022679"/>
    </source>
</evidence>
<sequence>MRVLIDTGSTHSFIRASILGLIRHGPIQTNMIDLFMADGHTPFPVLGEVSLNFNIKNIRTKNKVLVVKELCCDCLVGIDWIRNNSVTLDIYNQQLTARSGNRQATVKLETDMESISFPVRSINKIMIPPYQQVIVKAHVPISSSQKTLFTPRPHLEYNKSIELPSAVLNIQHYTTYLTISNPTNRRCILAPNTRLGDVIQMGSAFTLSTITRSMCPTSSPNNIIQTPPPESITSIINNLTQHIPSLNDDQHKLRTILTKYSAIFDTVNPRIADTTSVHTIRTGDAATQNSRAYPQNNEQRTETEKIIDKMLHAKQIRPSISPWSSPMLLARKKDGSFRFVVDYRKLNAITTKDAYPMPTIEETLQKLGGNTFFTKMDLASGYFQIPIREEDKPKTAFTTGRGLYEFNVLPQGLRNASASFQRIMNTILVNKRESYCIVYMDDILIFSKTFNDHLQHVEEIMGILDKHRFTVSPAKCSMAQSSIDYLGHSISGEGVTPLGDNMAPILTMPEPRSLKEANLFIGGLGFYRRFIKDFAKLAAPIYAVTNKSKARRGEFYWGDKQSAAFQSLKKALTSKPLFLHFPEPNQPLLLSTDASDNRIGAVLKQKSADNKLHVISYFSQMLSTTQQRYSTIEKEALAIHTALEKLRPYVINHEVTIETDHCPLCNFHRRTTRNRRIDFWSIDLADYNIKEIKYKKGSCNCDADLLSRYPINASIGAITRSMTRKVTTSSSPSPSSEVSIKSHPTLTDNNSPQVRISPIDLSRIREEQQHDDLIQEKMKKPDKYSIIKDGILFRQCKNKSKVPFLPKSLIKEVLQAFHDHLSAAHFGRNRTYTNITKRCYWPNMYLDIKNYVRSCDTCARHNIPRNKPPGHLQSIPPPEGIFDLVGLDFWGPASEPSTNGNKYILVLTDYMSKFVIARATPHNNAQTVAEFIVEVASTFGVPEQLLTDQGTHFNNELVNTIAQLLGCHHTLSTAYHPQTNGQVERWNATMRPQLNKLTSQQPADWDKYLSAVVSAYNNGKHDTTGITPFELMFGRNPSMVFDPTKPMVQLSKPSDYLVHMRTFRAIQIQSARSNTQIQQVRMKQRYDKSRSNPRYDLNDLVLVRTPPPQRHKGAEIYQGPYRIIQLIHSNTYIVEQVHTGDQRRVHTSMLKPIFERI</sequence>
<keyword evidence="10" id="KW-0695">RNA-directed DNA polymerase</keyword>
<evidence type="ECO:0000313" key="17">
    <source>
        <dbReference type="Proteomes" id="UP000663832"/>
    </source>
</evidence>
<proteinExistence type="predicted"/>
<dbReference type="InterPro" id="IPR000477">
    <property type="entry name" value="RT_dom"/>
</dbReference>
<dbReference type="InterPro" id="IPR041577">
    <property type="entry name" value="RT_RNaseH_2"/>
</dbReference>
<evidence type="ECO:0000256" key="11">
    <source>
        <dbReference type="ARBA" id="ARBA00023268"/>
    </source>
</evidence>
<evidence type="ECO:0000256" key="6">
    <source>
        <dbReference type="ARBA" id="ARBA00022801"/>
    </source>
</evidence>
<accession>A0A814G472</accession>
<dbReference type="PROSITE" id="PS00141">
    <property type="entry name" value="ASP_PROTEASE"/>
    <property type="match status" value="1"/>
</dbReference>
<dbReference type="GO" id="GO:0006508">
    <property type="term" value="P:proteolysis"/>
    <property type="evidence" value="ECO:0007669"/>
    <property type="project" value="UniProtKB-KW"/>
</dbReference>
<evidence type="ECO:0008006" key="18">
    <source>
        <dbReference type="Google" id="ProtNLM"/>
    </source>
</evidence>
<dbReference type="FunFam" id="3.10.20.370:FF:000001">
    <property type="entry name" value="Retrovirus-related Pol polyprotein from transposon 17.6-like protein"/>
    <property type="match status" value="1"/>
</dbReference>
<dbReference type="GO" id="GO:0003723">
    <property type="term" value="F:RNA binding"/>
    <property type="evidence" value="ECO:0007669"/>
    <property type="project" value="UniProtKB-KW"/>
</dbReference>
<dbReference type="Pfam" id="PF00665">
    <property type="entry name" value="rve"/>
    <property type="match status" value="1"/>
</dbReference>
<evidence type="ECO:0000256" key="7">
    <source>
        <dbReference type="ARBA" id="ARBA00022842"/>
    </source>
</evidence>
<dbReference type="GO" id="GO:0004519">
    <property type="term" value="F:endonuclease activity"/>
    <property type="evidence" value="ECO:0007669"/>
    <property type="project" value="UniProtKB-KW"/>
</dbReference>
<dbReference type="GO" id="GO:0004190">
    <property type="term" value="F:aspartic-type endopeptidase activity"/>
    <property type="evidence" value="ECO:0007669"/>
    <property type="project" value="InterPro"/>
</dbReference>
<dbReference type="Pfam" id="PF17921">
    <property type="entry name" value="Integrase_H2C2"/>
    <property type="match status" value="1"/>
</dbReference>
<evidence type="ECO:0000256" key="4">
    <source>
        <dbReference type="ARBA" id="ARBA00022722"/>
    </source>
</evidence>
<dbReference type="FunFam" id="3.30.70.270:FF:000020">
    <property type="entry name" value="Transposon Tf2-6 polyprotein-like Protein"/>
    <property type="match status" value="1"/>
</dbReference>
<dbReference type="InterPro" id="IPR012337">
    <property type="entry name" value="RNaseH-like_sf"/>
</dbReference>
<dbReference type="InterPro" id="IPR021109">
    <property type="entry name" value="Peptidase_aspartic_dom_sf"/>
</dbReference>
<dbReference type="FunFam" id="1.10.340.70:FF:000001">
    <property type="entry name" value="Retrovirus-related Pol polyprotein from transposon gypsy-like Protein"/>
    <property type="match status" value="1"/>
</dbReference>
<keyword evidence="7" id="KW-0460">Magnesium</keyword>
<dbReference type="FunFam" id="3.30.420.10:FF:000032">
    <property type="entry name" value="Retrovirus-related Pol polyprotein from transposon 297-like Protein"/>
    <property type="match status" value="1"/>
</dbReference>
<dbReference type="CDD" id="cd01647">
    <property type="entry name" value="RT_LTR"/>
    <property type="match status" value="1"/>
</dbReference>
<feature type="domain" description="Integrase catalytic" evidence="14">
    <location>
        <begin position="872"/>
        <end position="1036"/>
    </location>
</feature>
<dbReference type="Pfam" id="PF00078">
    <property type="entry name" value="RVT_1"/>
    <property type="match status" value="1"/>
</dbReference>
<dbReference type="SUPFAM" id="SSF53098">
    <property type="entry name" value="Ribonuclease H-like"/>
    <property type="match status" value="1"/>
</dbReference>
<dbReference type="Pfam" id="PF08284">
    <property type="entry name" value="RVP_2"/>
    <property type="match status" value="1"/>
</dbReference>
<evidence type="ECO:0000259" key="14">
    <source>
        <dbReference type="PROSITE" id="PS50994"/>
    </source>
</evidence>
<dbReference type="InterPro" id="IPR001584">
    <property type="entry name" value="Integrase_cat-core"/>
</dbReference>
<keyword evidence="3" id="KW-0548">Nucleotidyltransferase</keyword>
<feature type="compositionally biased region" description="Low complexity" evidence="12">
    <location>
        <begin position="725"/>
        <end position="742"/>
    </location>
</feature>
<keyword evidence="4" id="KW-0540">Nuclease</keyword>
<dbReference type="Gene3D" id="3.10.10.10">
    <property type="entry name" value="HIV Type 1 Reverse Transcriptase, subunit A, domain 1"/>
    <property type="match status" value="1"/>
</dbReference>
<keyword evidence="8" id="KW-0694">RNA-binding</keyword>
<dbReference type="PANTHER" id="PTHR37984:SF5">
    <property type="entry name" value="PROTEIN NYNRIN-LIKE"/>
    <property type="match status" value="1"/>
</dbReference>
<dbReference type="EMBL" id="CAJNOM010000076">
    <property type="protein sequence ID" value="CAF0991534.1"/>
    <property type="molecule type" value="Genomic_DNA"/>
</dbReference>
<keyword evidence="1" id="KW-0645">Protease</keyword>
<comment type="caution">
    <text evidence="15">The sequence shown here is derived from an EMBL/GenBank/DDBJ whole genome shotgun (WGS) entry which is preliminary data.</text>
</comment>
<evidence type="ECO:0000259" key="13">
    <source>
        <dbReference type="PROSITE" id="PS50878"/>
    </source>
</evidence>
<evidence type="ECO:0000256" key="9">
    <source>
        <dbReference type="ARBA" id="ARBA00022908"/>
    </source>
</evidence>
<dbReference type="InterPro" id="IPR036397">
    <property type="entry name" value="RNaseH_sf"/>
</dbReference>
<dbReference type="PROSITE" id="PS50878">
    <property type="entry name" value="RT_POL"/>
    <property type="match status" value="1"/>
</dbReference>
<dbReference type="Gene3D" id="3.30.70.270">
    <property type="match status" value="2"/>
</dbReference>
<dbReference type="InterPro" id="IPR043128">
    <property type="entry name" value="Rev_trsase/Diguanyl_cyclase"/>
</dbReference>
<dbReference type="Proteomes" id="UP000663877">
    <property type="component" value="Unassembled WGS sequence"/>
</dbReference>
<dbReference type="EMBL" id="CAJNOI010000127">
    <property type="protein sequence ID" value="CAF1101106.1"/>
    <property type="molecule type" value="Genomic_DNA"/>
</dbReference>
<evidence type="ECO:0000256" key="12">
    <source>
        <dbReference type="SAM" id="MobiDB-lite"/>
    </source>
</evidence>
<dbReference type="InterPro" id="IPR050951">
    <property type="entry name" value="Retrovirus_Pol_polyprotein"/>
</dbReference>
<keyword evidence="6" id="KW-0378">Hydrolase</keyword>
<gene>
    <name evidence="16" type="ORF">BJG266_LOCUS21357</name>
    <name evidence="15" type="ORF">QVE165_LOCUS14422</name>
</gene>
<evidence type="ECO:0000256" key="3">
    <source>
        <dbReference type="ARBA" id="ARBA00022695"/>
    </source>
</evidence>
<keyword evidence="17" id="KW-1185">Reference proteome</keyword>
<keyword evidence="11" id="KW-0511">Multifunctional enzyme</keyword>
<dbReference type="SUPFAM" id="SSF56672">
    <property type="entry name" value="DNA/RNA polymerases"/>
    <property type="match status" value="1"/>
</dbReference>
<dbReference type="Gene3D" id="3.30.420.10">
    <property type="entry name" value="Ribonuclease H-like superfamily/Ribonuclease H"/>
    <property type="match status" value="1"/>
</dbReference>
<dbReference type="PROSITE" id="PS50994">
    <property type="entry name" value="INTEGRASE"/>
    <property type="match status" value="1"/>
</dbReference>
<dbReference type="InterPro" id="IPR001969">
    <property type="entry name" value="Aspartic_peptidase_AS"/>
</dbReference>
<evidence type="ECO:0000256" key="10">
    <source>
        <dbReference type="ARBA" id="ARBA00022918"/>
    </source>
</evidence>
<dbReference type="Proteomes" id="UP000663832">
    <property type="component" value="Unassembled WGS sequence"/>
</dbReference>
<evidence type="ECO:0000313" key="15">
    <source>
        <dbReference type="EMBL" id="CAF0991534.1"/>
    </source>
</evidence>
<name>A0A814G472_9BILA</name>
<dbReference type="SUPFAM" id="SSF50630">
    <property type="entry name" value="Acid proteases"/>
    <property type="match status" value="1"/>
</dbReference>
<feature type="domain" description="Reverse transcriptase" evidence="13">
    <location>
        <begin position="311"/>
        <end position="490"/>
    </location>
</feature>
<dbReference type="PANTHER" id="PTHR37984">
    <property type="entry name" value="PROTEIN CBG26694"/>
    <property type="match status" value="1"/>
</dbReference>
<keyword evidence="2" id="KW-0808">Transferase</keyword>
<dbReference type="Gene3D" id="2.40.70.10">
    <property type="entry name" value="Acid Proteases"/>
    <property type="match status" value="1"/>
</dbReference>
<dbReference type="Gene3D" id="1.10.340.70">
    <property type="match status" value="1"/>
</dbReference>
<reference evidence="15" key="1">
    <citation type="submission" date="2021-02" db="EMBL/GenBank/DDBJ databases">
        <authorList>
            <person name="Nowell W R."/>
        </authorList>
    </citation>
    <scope>NUCLEOTIDE SEQUENCE</scope>
</reference>
<keyword evidence="9" id="KW-0229">DNA integration</keyword>
<protein>
    <recommendedName>
        <fullName evidence="18">Endonuclease</fullName>
    </recommendedName>
</protein>
<organism evidence="15 17">
    <name type="scientific">Adineta steineri</name>
    <dbReference type="NCBI Taxonomy" id="433720"/>
    <lineage>
        <taxon>Eukaryota</taxon>
        <taxon>Metazoa</taxon>
        <taxon>Spiralia</taxon>
        <taxon>Gnathifera</taxon>
        <taxon>Rotifera</taxon>
        <taxon>Eurotatoria</taxon>
        <taxon>Bdelloidea</taxon>
        <taxon>Adinetida</taxon>
        <taxon>Adinetidae</taxon>
        <taxon>Adineta</taxon>
    </lineage>
</organism>
<evidence type="ECO:0000256" key="1">
    <source>
        <dbReference type="ARBA" id="ARBA00022670"/>
    </source>
</evidence>
<dbReference type="CDD" id="cd09274">
    <property type="entry name" value="RNase_HI_RT_Ty3"/>
    <property type="match status" value="1"/>
</dbReference>
<keyword evidence="5" id="KW-0255">Endonuclease</keyword>
<evidence type="ECO:0000256" key="5">
    <source>
        <dbReference type="ARBA" id="ARBA00022759"/>
    </source>
</evidence>